<keyword evidence="4" id="KW-1185">Reference proteome</keyword>
<dbReference type="AlphaFoldDB" id="A0A0D7W063"/>
<protein>
    <recommendedName>
        <fullName evidence="1">Glycosyl transferase family 1 domain-containing protein</fullName>
    </recommendedName>
</protein>
<dbReference type="Gene3D" id="3.40.50.2000">
    <property type="entry name" value="Glycogen Phosphorylase B"/>
    <property type="match status" value="2"/>
</dbReference>
<dbReference type="EMBL" id="JTDV01000010">
    <property type="protein sequence ID" value="KJD32088.1"/>
    <property type="molecule type" value="Genomic_DNA"/>
</dbReference>
<dbReference type="EMBL" id="JTDV01000010">
    <property type="protein sequence ID" value="KJD32250.1"/>
    <property type="molecule type" value="Genomic_DNA"/>
</dbReference>
<evidence type="ECO:0000313" key="4">
    <source>
        <dbReference type="Proteomes" id="UP000032361"/>
    </source>
</evidence>
<gene>
    <name evidence="2" type="ORF">PK35_10780</name>
    <name evidence="3" type="ORF">PK35_11665</name>
</gene>
<evidence type="ECO:0000313" key="2">
    <source>
        <dbReference type="EMBL" id="KJD32088.1"/>
    </source>
</evidence>
<dbReference type="Proteomes" id="UP000032361">
    <property type="component" value="Unassembled WGS sequence"/>
</dbReference>
<organism evidence="2 4">
    <name type="scientific">Neotamlana nanhaiensis</name>
    <dbReference type="NCBI Taxonomy" id="1382798"/>
    <lineage>
        <taxon>Bacteria</taxon>
        <taxon>Pseudomonadati</taxon>
        <taxon>Bacteroidota</taxon>
        <taxon>Flavobacteriia</taxon>
        <taxon>Flavobacteriales</taxon>
        <taxon>Flavobacteriaceae</taxon>
        <taxon>Neotamlana</taxon>
    </lineage>
</organism>
<dbReference type="PANTHER" id="PTHR12526:SF630">
    <property type="entry name" value="GLYCOSYLTRANSFERASE"/>
    <property type="match status" value="1"/>
</dbReference>
<dbReference type="SUPFAM" id="SSF53756">
    <property type="entry name" value="UDP-Glycosyltransferase/glycogen phosphorylase"/>
    <property type="match status" value="1"/>
</dbReference>
<dbReference type="InterPro" id="IPR001296">
    <property type="entry name" value="Glyco_trans_1"/>
</dbReference>
<feature type="domain" description="Glycosyl transferase family 1" evidence="1">
    <location>
        <begin position="178"/>
        <end position="337"/>
    </location>
</feature>
<dbReference type="OrthoDB" id="798298at2"/>
<name>A0A0D7W063_9FLAO</name>
<sequence>MKKICIVATSLGKGGAERSSAILSQMLTGLSYDVHIMITKNDIDYKYAGTLFNLEKELGVKFTSFDKFKTLRQYFKRNKFDVIIDNRTRPSFFKEFFLYNFVFKAKKRIAVVRSYGLQKYFPQNKVLAKLLYKKPIELVAVSKEIEKSIKKNYGLKNVKQIYNAIDVNLLDVRLNKEVKTPSNFILWYGRIEESVKNFTLLLNAYKKSTLPDKNINLLIIGFGNDVHILKGLINNLKVNNKVKYAPFLRNPFPYVKNAVFTALTSYHEGFPRVLIESLTCGTPVISVDCKSGPSEIVKHKHNGLLVENHNPEALAKAFNSFVIDKQLYKTCKNNSRKSVEKFAVEKIAKDWKRLIEQDIN</sequence>
<dbReference type="RefSeq" id="WP_044626731.1">
    <property type="nucleotide sequence ID" value="NZ_JTDV01000010.1"/>
</dbReference>
<proteinExistence type="predicted"/>
<dbReference type="STRING" id="1382798.PK35_10780"/>
<dbReference type="CDD" id="cd03811">
    <property type="entry name" value="GT4_GT28_WabH-like"/>
    <property type="match status" value="1"/>
</dbReference>
<evidence type="ECO:0000259" key="1">
    <source>
        <dbReference type="Pfam" id="PF00534"/>
    </source>
</evidence>
<dbReference type="PATRIC" id="fig|1382798.3.peg.713"/>
<reference evidence="2 4" key="1">
    <citation type="journal article" date="2015" name="Antonie Van Leeuwenhoek">
        <title>Tamlana nanhaiensis sp. nov., isolated from surface seawater collected from the South China Sea.</title>
        <authorList>
            <person name="Liu X."/>
            <person name="Lai Q."/>
            <person name="Du Y."/>
            <person name="Li G."/>
            <person name="Sun F."/>
            <person name="Shao Z."/>
        </authorList>
    </citation>
    <scope>NUCLEOTIDE SEQUENCE [LARGE SCALE GENOMIC DNA]</scope>
    <source>
        <strain evidence="2 4">FHC16</strain>
    </source>
</reference>
<comment type="caution">
    <text evidence="2">The sequence shown here is derived from an EMBL/GenBank/DDBJ whole genome shotgun (WGS) entry which is preliminary data.</text>
</comment>
<evidence type="ECO:0000313" key="3">
    <source>
        <dbReference type="EMBL" id="KJD32250.1"/>
    </source>
</evidence>
<accession>A0A0D7W063</accession>
<dbReference type="GO" id="GO:0016757">
    <property type="term" value="F:glycosyltransferase activity"/>
    <property type="evidence" value="ECO:0007669"/>
    <property type="project" value="InterPro"/>
</dbReference>
<dbReference type="Pfam" id="PF00534">
    <property type="entry name" value="Glycos_transf_1"/>
    <property type="match status" value="1"/>
</dbReference>
<dbReference type="PANTHER" id="PTHR12526">
    <property type="entry name" value="GLYCOSYLTRANSFERASE"/>
    <property type="match status" value="1"/>
</dbReference>